<protein>
    <submittedName>
        <fullName evidence="1">Uncharacterized protein</fullName>
    </submittedName>
</protein>
<dbReference type="Proteomes" id="UP000499080">
    <property type="component" value="Unassembled WGS sequence"/>
</dbReference>
<comment type="caution">
    <text evidence="1">The sequence shown here is derived from an EMBL/GenBank/DDBJ whole genome shotgun (WGS) entry which is preliminary data.</text>
</comment>
<keyword evidence="2" id="KW-1185">Reference proteome</keyword>
<organism evidence="1 2">
    <name type="scientific">Araneus ventricosus</name>
    <name type="common">Orbweaver spider</name>
    <name type="synonym">Epeira ventricosa</name>
    <dbReference type="NCBI Taxonomy" id="182803"/>
    <lineage>
        <taxon>Eukaryota</taxon>
        <taxon>Metazoa</taxon>
        <taxon>Ecdysozoa</taxon>
        <taxon>Arthropoda</taxon>
        <taxon>Chelicerata</taxon>
        <taxon>Arachnida</taxon>
        <taxon>Araneae</taxon>
        <taxon>Araneomorphae</taxon>
        <taxon>Entelegynae</taxon>
        <taxon>Araneoidea</taxon>
        <taxon>Araneidae</taxon>
        <taxon>Araneus</taxon>
    </lineage>
</organism>
<name>A0A4Y2S3X9_ARAVE</name>
<sequence>MVVLQNGTRTCHFLSSPHHHRSVVINGQALSSKPPFLHHLAVLVKDRPTFLNSPSLPWQCCPKWAKYGLGPLSFKLSFPHHIAVLVISKATFTLNSPFHHHGSVSEKGQGPLSL</sequence>
<evidence type="ECO:0000313" key="1">
    <source>
        <dbReference type="EMBL" id="GBN82681.1"/>
    </source>
</evidence>
<accession>A0A4Y2S3X9</accession>
<proteinExistence type="predicted"/>
<evidence type="ECO:0000313" key="2">
    <source>
        <dbReference type="Proteomes" id="UP000499080"/>
    </source>
</evidence>
<dbReference type="EMBL" id="BGPR01019703">
    <property type="protein sequence ID" value="GBN82681.1"/>
    <property type="molecule type" value="Genomic_DNA"/>
</dbReference>
<dbReference type="AlphaFoldDB" id="A0A4Y2S3X9"/>
<gene>
    <name evidence="1" type="ORF">AVEN_162868_1</name>
</gene>
<reference evidence="1 2" key="1">
    <citation type="journal article" date="2019" name="Sci. Rep.">
        <title>Orb-weaving spider Araneus ventricosus genome elucidates the spidroin gene catalogue.</title>
        <authorList>
            <person name="Kono N."/>
            <person name="Nakamura H."/>
            <person name="Ohtoshi R."/>
            <person name="Moran D.A.P."/>
            <person name="Shinohara A."/>
            <person name="Yoshida Y."/>
            <person name="Fujiwara M."/>
            <person name="Mori M."/>
            <person name="Tomita M."/>
            <person name="Arakawa K."/>
        </authorList>
    </citation>
    <scope>NUCLEOTIDE SEQUENCE [LARGE SCALE GENOMIC DNA]</scope>
</reference>